<comment type="similarity">
    <text evidence="1">Belongs to the ARG7 family.</text>
</comment>
<dbReference type="Proteomes" id="UP001293254">
    <property type="component" value="Unassembled WGS sequence"/>
</dbReference>
<keyword evidence="3" id="KW-1185">Reference proteome</keyword>
<sequence length="166" mass="18602">MEYYGPIKGGEGKKGIMSRAWERCKSFSGGIGRKGGASSRKLKTKSKSWPGSLTDGVDVGKKWGRVAPEGCFSIYVGPEKQRFVIKTEYVNHPLFRELLEEAESEYGYSSEGPLLLPCQVDRFLGVINHMDFQENSITKNFVANTHRTSCYHLLITPPTFLAINDF</sequence>
<dbReference type="GO" id="GO:0009733">
    <property type="term" value="P:response to auxin"/>
    <property type="evidence" value="ECO:0007669"/>
    <property type="project" value="InterPro"/>
</dbReference>
<accession>A0AAE2CJ11</accession>
<dbReference type="PANTHER" id="PTHR31374">
    <property type="entry name" value="AUXIN-INDUCED PROTEIN-LIKE-RELATED"/>
    <property type="match status" value="1"/>
</dbReference>
<dbReference type="EMBL" id="JACGWO010000007">
    <property type="protein sequence ID" value="KAK4423963.1"/>
    <property type="molecule type" value="Genomic_DNA"/>
</dbReference>
<evidence type="ECO:0000313" key="3">
    <source>
        <dbReference type="Proteomes" id="UP001293254"/>
    </source>
</evidence>
<organism evidence="2 3">
    <name type="scientific">Sesamum alatum</name>
    <dbReference type="NCBI Taxonomy" id="300844"/>
    <lineage>
        <taxon>Eukaryota</taxon>
        <taxon>Viridiplantae</taxon>
        <taxon>Streptophyta</taxon>
        <taxon>Embryophyta</taxon>
        <taxon>Tracheophyta</taxon>
        <taxon>Spermatophyta</taxon>
        <taxon>Magnoliopsida</taxon>
        <taxon>eudicotyledons</taxon>
        <taxon>Gunneridae</taxon>
        <taxon>Pentapetalae</taxon>
        <taxon>asterids</taxon>
        <taxon>lamiids</taxon>
        <taxon>Lamiales</taxon>
        <taxon>Pedaliaceae</taxon>
        <taxon>Sesamum</taxon>
    </lineage>
</organism>
<evidence type="ECO:0000256" key="1">
    <source>
        <dbReference type="ARBA" id="ARBA00006974"/>
    </source>
</evidence>
<reference evidence="2" key="2">
    <citation type="journal article" date="2024" name="Plant">
        <title>Genomic evolution and insights into agronomic trait innovations of Sesamum species.</title>
        <authorList>
            <person name="Miao H."/>
            <person name="Wang L."/>
            <person name="Qu L."/>
            <person name="Liu H."/>
            <person name="Sun Y."/>
            <person name="Le M."/>
            <person name="Wang Q."/>
            <person name="Wei S."/>
            <person name="Zheng Y."/>
            <person name="Lin W."/>
            <person name="Duan Y."/>
            <person name="Cao H."/>
            <person name="Xiong S."/>
            <person name="Wang X."/>
            <person name="Wei L."/>
            <person name="Li C."/>
            <person name="Ma Q."/>
            <person name="Ju M."/>
            <person name="Zhao R."/>
            <person name="Li G."/>
            <person name="Mu C."/>
            <person name="Tian Q."/>
            <person name="Mei H."/>
            <person name="Zhang T."/>
            <person name="Gao T."/>
            <person name="Zhang H."/>
        </authorList>
    </citation>
    <scope>NUCLEOTIDE SEQUENCE</scope>
    <source>
        <strain evidence="2">3651</strain>
    </source>
</reference>
<proteinExistence type="inferred from homology"/>
<dbReference type="InterPro" id="IPR003676">
    <property type="entry name" value="SAUR_fam"/>
</dbReference>
<dbReference type="PANTHER" id="PTHR31374:SF118">
    <property type="entry name" value="OS01G0924966 PROTEIN"/>
    <property type="match status" value="1"/>
</dbReference>
<evidence type="ECO:0000313" key="2">
    <source>
        <dbReference type="EMBL" id="KAK4423963.1"/>
    </source>
</evidence>
<dbReference type="AlphaFoldDB" id="A0AAE2CJ11"/>
<comment type="caution">
    <text evidence="2">The sequence shown here is derived from an EMBL/GenBank/DDBJ whole genome shotgun (WGS) entry which is preliminary data.</text>
</comment>
<gene>
    <name evidence="2" type="ORF">Salat_1979200</name>
</gene>
<name>A0AAE2CJ11_9LAMI</name>
<protein>
    <submittedName>
        <fullName evidence="2">Auxin-responsive protein SAUR32</fullName>
    </submittedName>
</protein>
<reference evidence="2" key="1">
    <citation type="submission" date="2020-06" db="EMBL/GenBank/DDBJ databases">
        <authorList>
            <person name="Li T."/>
            <person name="Hu X."/>
            <person name="Zhang T."/>
            <person name="Song X."/>
            <person name="Zhang H."/>
            <person name="Dai N."/>
            <person name="Sheng W."/>
            <person name="Hou X."/>
            <person name="Wei L."/>
        </authorList>
    </citation>
    <scope>NUCLEOTIDE SEQUENCE</scope>
    <source>
        <strain evidence="2">3651</strain>
        <tissue evidence="2">Leaf</tissue>
    </source>
</reference>
<dbReference type="Pfam" id="PF02519">
    <property type="entry name" value="Auxin_inducible"/>
    <property type="match status" value="1"/>
</dbReference>